<accession>A0A1C3CXL7</accession>
<dbReference type="STRING" id="1891224.BBP83_07335"/>
<dbReference type="OrthoDB" id="9151069at2"/>
<gene>
    <name evidence="1" type="ORF">BBP83_07335</name>
</gene>
<sequence>MIQSYASNKEDSSSQVPTYASYPYDGRILEYYQESFEAVYILLHPFYKAATLDLGHYNSETWLNKHDFINCCDSITWHEILSLTGLDSISQIDVALRTMIGGINTRFQNKYWEQEILKLYEEQNIINPCDDGYVSPFLENQLLGSLQEIGYEFLLTVDEHGVNEPKKMKIDYLIENDRLDSCNYTEDQQLLFATHWDSHCTFLSSSKKIMDQILEIHSFEGFFCTPKTEVYWGLHDI</sequence>
<dbReference type="EMBL" id="MBDL01000009">
    <property type="protein sequence ID" value="ODA13379.1"/>
    <property type="molecule type" value="Genomic_DNA"/>
</dbReference>
<dbReference type="AlphaFoldDB" id="A0A1C3CXL7"/>
<dbReference type="InterPro" id="IPR024250">
    <property type="entry name" value="DUF2711"/>
</dbReference>
<comment type="caution">
    <text evidence="1">The sequence shown here is derived from an EMBL/GenBank/DDBJ whole genome shotgun (WGS) entry which is preliminary data.</text>
</comment>
<reference evidence="1 2" key="1">
    <citation type="submission" date="2016-07" db="EMBL/GenBank/DDBJ databases">
        <title>Acinetobacter sp. ANC 4603.</title>
        <authorList>
            <person name="Radolfova-Krizova L."/>
            <person name="Nemec A."/>
        </authorList>
    </citation>
    <scope>NUCLEOTIDE SEQUENCE [LARGE SCALE GENOMIC DNA]</scope>
    <source>
        <strain evidence="1 2">ANC 4603</strain>
    </source>
</reference>
<dbReference type="Proteomes" id="UP000186553">
    <property type="component" value="Unassembled WGS sequence"/>
</dbReference>
<dbReference type="Pfam" id="PF10924">
    <property type="entry name" value="DUF2711"/>
    <property type="match status" value="1"/>
</dbReference>
<proteinExistence type="predicted"/>
<name>A0A1C3CXL7_9GAMM</name>
<organism evidence="1 2">
    <name type="scientific">Acinetobacter celticus</name>
    <dbReference type="NCBI Taxonomy" id="1891224"/>
    <lineage>
        <taxon>Bacteria</taxon>
        <taxon>Pseudomonadati</taxon>
        <taxon>Pseudomonadota</taxon>
        <taxon>Gammaproteobacteria</taxon>
        <taxon>Moraxellales</taxon>
        <taxon>Moraxellaceae</taxon>
        <taxon>Acinetobacter</taxon>
    </lineage>
</organism>
<evidence type="ECO:0000313" key="2">
    <source>
        <dbReference type="Proteomes" id="UP000186553"/>
    </source>
</evidence>
<evidence type="ECO:0008006" key="3">
    <source>
        <dbReference type="Google" id="ProtNLM"/>
    </source>
</evidence>
<keyword evidence="2" id="KW-1185">Reference proteome</keyword>
<protein>
    <recommendedName>
        <fullName evidence="3">DUF2711 domain-containing protein</fullName>
    </recommendedName>
</protein>
<evidence type="ECO:0000313" key="1">
    <source>
        <dbReference type="EMBL" id="ODA13379.1"/>
    </source>
</evidence>